<dbReference type="Pfam" id="PF16011">
    <property type="entry name" value="CBM9_2"/>
    <property type="match status" value="1"/>
</dbReference>
<dbReference type="GO" id="GO:0030246">
    <property type="term" value="F:carbohydrate binding"/>
    <property type="evidence" value="ECO:0007669"/>
    <property type="project" value="InterPro"/>
</dbReference>
<dbReference type="GO" id="GO:0004553">
    <property type="term" value="F:hydrolase activity, hydrolyzing O-glycosyl compounds"/>
    <property type="evidence" value="ECO:0007669"/>
    <property type="project" value="InterPro"/>
</dbReference>
<dbReference type="Gene3D" id="2.60.40.1190">
    <property type="match status" value="1"/>
</dbReference>
<evidence type="ECO:0000313" key="2">
    <source>
        <dbReference type="EMBL" id="MRX46814.1"/>
    </source>
</evidence>
<dbReference type="SUPFAM" id="SSF49344">
    <property type="entry name" value="CBD9-like"/>
    <property type="match status" value="1"/>
</dbReference>
<evidence type="ECO:0000313" key="3">
    <source>
        <dbReference type="Proteomes" id="UP000462931"/>
    </source>
</evidence>
<dbReference type="AlphaFoldDB" id="A0A7K0FLF9"/>
<protein>
    <recommendedName>
        <fullName evidence="1">Carbohydrate-binding domain-containing protein</fullName>
    </recommendedName>
</protein>
<evidence type="ECO:0000259" key="1">
    <source>
        <dbReference type="Pfam" id="PF16011"/>
    </source>
</evidence>
<proteinExistence type="predicted"/>
<dbReference type="InterPro" id="IPR010502">
    <property type="entry name" value="Carb-bd_dom_fam9"/>
</dbReference>
<dbReference type="GO" id="GO:0016052">
    <property type="term" value="P:carbohydrate catabolic process"/>
    <property type="evidence" value="ECO:0007669"/>
    <property type="project" value="InterPro"/>
</dbReference>
<organism evidence="2 3">
    <name type="scientific">Pedobacter puniceum</name>
    <dbReference type="NCBI Taxonomy" id="2666136"/>
    <lineage>
        <taxon>Bacteria</taxon>
        <taxon>Pseudomonadati</taxon>
        <taxon>Bacteroidota</taxon>
        <taxon>Sphingobacteriia</taxon>
        <taxon>Sphingobacteriales</taxon>
        <taxon>Sphingobacteriaceae</taxon>
        <taxon>Pedobacter</taxon>
    </lineage>
</organism>
<dbReference type="EMBL" id="WKJI01000001">
    <property type="protein sequence ID" value="MRX46814.1"/>
    <property type="molecule type" value="Genomic_DNA"/>
</dbReference>
<dbReference type="Proteomes" id="UP000462931">
    <property type="component" value="Unassembled WGS sequence"/>
</dbReference>
<comment type="caution">
    <text evidence="2">The sequence shown here is derived from an EMBL/GenBank/DDBJ whole genome shotgun (WGS) entry which is preliminary data.</text>
</comment>
<accession>A0A7K0FLF9</accession>
<feature type="domain" description="Carbohydrate-binding" evidence="1">
    <location>
        <begin position="29"/>
        <end position="213"/>
    </location>
</feature>
<dbReference type="CDD" id="cd09620">
    <property type="entry name" value="CBM9_like_3"/>
    <property type="match status" value="1"/>
</dbReference>
<gene>
    <name evidence="2" type="ORF">GJJ64_06425</name>
</gene>
<keyword evidence="3" id="KW-1185">Reference proteome</keyword>
<dbReference type="RefSeq" id="WP_154286851.1">
    <property type="nucleotide sequence ID" value="NZ_WKJI01000001.1"/>
</dbReference>
<name>A0A7K0FLF9_9SPHI</name>
<sequence>MAKKIVISEVKELNFLSDIQLVSAALDQQTKHQIADTVWPNPNYKGVCTVATLYTADMLALKYEVQENDYLARYINPNEPVYSDSCVEFFIAFDDSGYYNFEFNANGACLAQFGISKHKREFILAADIRKIRMHKSFKQDQNGKLPYSWELTVLLPLQAFSHHQLKTLKGKHCKANFYKCGDDLAYPHFFCWNKVENHEPNFHLPAYFGELVFES</sequence>
<reference evidence="2 3" key="1">
    <citation type="submission" date="2019-11" db="EMBL/GenBank/DDBJ databases">
        <authorList>
            <person name="Cheng Q."/>
            <person name="Yang Z."/>
        </authorList>
    </citation>
    <scope>NUCLEOTIDE SEQUENCE [LARGE SCALE GENOMIC DNA]</scope>
    <source>
        <strain evidence="2 3">HX-22-1</strain>
    </source>
</reference>